<comment type="caution">
    <text evidence="3">The sequence shown here is derived from an EMBL/GenBank/DDBJ whole genome shotgun (WGS) entry which is preliminary data.</text>
</comment>
<sequence>MTERVTEQELHELLRQQAEQIRRQAEQIERLQKRIEQLERQQRKYAAPHSRGSRKAHPKTAGRRTGEGVFTYKRPPAPEQEDYVIDVPMPNTCTACGYVGELIFTRHDRAWISDLPQQTVQITAYHIPVMTCPHCGQVVRGTHPDLQTDQRGATAHRCGPRLAATIQALHHEVGLPQRRIPRVLRLTTGFQVTQGAITQAAQRLACDGSPLATHVTALNRALRAAPYVHHDDTGWRIDATQAWVSTFRSADTVVFRANPQHTNAELRAVIGNDFRGVLVCDRFKVYDSHMLAGVQQQKCLAHVLRNAQTASEQVQGKRGRGREYGRRLAEVCRALMALHAQLHRGECTLDEYRRQGESLTLRLEALLHRRPLKTPGNERLRLGLLKQHRQGRLLRFLVDPDIPPTNNAAERSLRSVVIARKVSQCSKNALGAQTYMRIKSAVETARLRGQDPVDVLITLRR</sequence>
<keyword evidence="4" id="KW-1185">Reference proteome</keyword>
<dbReference type="AlphaFoldDB" id="A0A8H9GSB2"/>
<dbReference type="NCBIfam" id="NF033517">
    <property type="entry name" value="transpos_IS66"/>
    <property type="match status" value="1"/>
</dbReference>
<protein>
    <submittedName>
        <fullName evidence="3">Transposase</fullName>
    </submittedName>
</protein>
<evidence type="ECO:0000313" key="4">
    <source>
        <dbReference type="Proteomes" id="UP000600547"/>
    </source>
</evidence>
<evidence type="ECO:0000256" key="1">
    <source>
        <dbReference type="SAM" id="MobiDB-lite"/>
    </source>
</evidence>
<dbReference type="Proteomes" id="UP000600547">
    <property type="component" value="Unassembled WGS sequence"/>
</dbReference>
<dbReference type="PANTHER" id="PTHR33678:SF1">
    <property type="entry name" value="BLL1576 PROTEIN"/>
    <property type="match status" value="1"/>
</dbReference>
<name>A0A8H9GSB2_9DEIO</name>
<evidence type="ECO:0000259" key="2">
    <source>
        <dbReference type="Pfam" id="PF03050"/>
    </source>
</evidence>
<organism evidence="3 4">
    <name type="scientific">Deinococcus arenae</name>
    <dbReference type="NCBI Taxonomy" id="1452751"/>
    <lineage>
        <taxon>Bacteria</taxon>
        <taxon>Thermotogati</taxon>
        <taxon>Deinococcota</taxon>
        <taxon>Deinococci</taxon>
        <taxon>Deinococcales</taxon>
        <taxon>Deinococcaceae</taxon>
        <taxon>Deinococcus</taxon>
    </lineage>
</organism>
<dbReference type="PANTHER" id="PTHR33678">
    <property type="entry name" value="BLL1576 PROTEIN"/>
    <property type="match status" value="1"/>
</dbReference>
<feature type="region of interest" description="Disordered" evidence="1">
    <location>
        <begin position="39"/>
        <end position="75"/>
    </location>
</feature>
<reference evidence="4" key="1">
    <citation type="journal article" date="2019" name="Int. J. Syst. Evol. Microbiol.">
        <title>The Global Catalogue of Microorganisms (GCM) 10K type strain sequencing project: providing services to taxonomists for standard genome sequencing and annotation.</title>
        <authorList>
            <consortium name="The Broad Institute Genomics Platform"/>
            <consortium name="The Broad Institute Genome Sequencing Center for Infectious Disease"/>
            <person name="Wu L."/>
            <person name="Ma J."/>
        </authorList>
    </citation>
    <scope>NUCLEOTIDE SEQUENCE [LARGE SCALE GENOMIC DNA]</scope>
    <source>
        <strain evidence="4">JCM 31047</strain>
    </source>
</reference>
<feature type="compositionally biased region" description="Basic residues" evidence="1">
    <location>
        <begin position="51"/>
        <end position="62"/>
    </location>
</feature>
<proteinExistence type="predicted"/>
<dbReference type="RefSeq" id="WP_229781334.1">
    <property type="nucleotide sequence ID" value="NZ_BMQG01000022.1"/>
</dbReference>
<accession>A0A8H9GSB2</accession>
<dbReference type="EMBL" id="BMQG01000022">
    <property type="protein sequence ID" value="GGM57518.1"/>
    <property type="molecule type" value="Genomic_DNA"/>
</dbReference>
<evidence type="ECO:0000313" key="3">
    <source>
        <dbReference type="EMBL" id="GGM57518.1"/>
    </source>
</evidence>
<dbReference type="InterPro" id="IPR004291">
    <property type="entry name" value="Transposase_IS66_central"/>
</dbReference>
<feature type="domain" description="Transposase IS66 central" evidence="2">
    <location>
        <begin position="158"/>
        <end position="433"/>
    </location>
</feature>
<dbReference type="Pfam" id="PF03050">
    <property type="entry name" value="DDE_Tnp_IS66"/>
    <property type="match status" value="1"/>
</dbReference>
<dbReference type="InterPro" id="IPR052344">
    <property type="entry name" value="Transposase-related"/>
</dbReference>
<gene>
    <name evidence="3" type="ORF">GCM10008956_36480</name>
</gene>